<dbReference type="PANTHER" id="PTHR31516">
    <property type="entry name" value="STABILIZER OF AXONEMAL MICROTUBULES 2"/>
    <property type="match status" value="1"/>
</dbReference>
<dbReference type="GO" id="GO:0036064">
    <property type="term" value="C:ciliary basal body"/>
    <property type="evidence" value="ECO:0007669"/>
    <property type="project" value="TreeGrafter"/>
</dbReference>
<name>A0A8R1EQV1_CAEJA</name>
<organism evidence="2 3">
    <name type="scientific">Caenorhabditis japonica</name>
    <dbReference type="NCBI Taxonomy" id="281687"/>
    <lineage>
        <taxon>Eukaryota</taxon>
        <taxon>Metazoa</taxon>
        <taxon>Ecdysozoa</taxon>
        <taxon>Nematoda</taxon>
        <taxon>Chromadorea</taxon>
        <taxon>Rhabditida</taxon>
        <taxon>Rhabditina</taxon>
        <taxon>Rhabditomorpha</taxon>
        <taxon>Rhabditoidea</taxon>
        <taxon>Rhabditidae</taxon>
        <taxon>Peloderinae</taxon>
        <taxon>Caenorhabditis</taxon>
    </lineage>
</organism>
<reference evidence="2" key="2">
    <citation type="submission" date="2022-06" db="UniProtKB">
        <authorList>
            <consortium name="EnsemblMetazoa"/>
        </authorList>
    </citation>
    <scope>IDENTIFICATION</scope>
    <source>
        <strain evidence="2">DF5081</strain>
    </source>
</reference>
<comment type="similarity">
    <text evidence="1">Belongs to the FAM154 family.</text>
</comment>
<evidence type="ECO:0000313" key="3">
    <source>
        <dbReference type="Proteomes" id="UP000005237"/>
    </source>
</evidence>
<dbReference type="InterPro" id="IPR033336">
    <property type="entry name" value="SAXO1/2"/>
</dbReference>
<dbReference type="GO" id="GO:0005879">
    <property type="term" value="C:axonemal microtubule"/>
    <property type="evidence" value="ECO:0007669"/>
    <property type="project" value="TreeGrafter"/>
</dbReference>
<keyword evidence="3" id="KW-1185">Reference proteome</keyword>
<evidence type="ECO:0000256" key="1">
    <source>
        <dbReference type="ARBA" id="ARBA00008738"/>
    </source>
</evidence>
<protein>
    <submittedName>
        <fullName evidence="2">Uncharacterized protein</fullName>
    </submittedName>
</protein>
<dbReference type="Proteomes" id="UP000005237">
    <property type="component" value="Unassembled WGS sequence"/>
</dbReference>
<sequence length="91" mass="10423">MSTEQKPVEKCICQICQCGKHRCEHVDADLGFGNGIGENQTEYAKQFPAKQVPRERHARSQNATFLSDGNFDGTTINRQDYDRKTVWNLNF</sequence>
<dbReference type="PANTHER" id="PTHR31516:SF17">
    <property type="entry name" value="STABILIZER OF AXONEMAL MICROTUBULES 2"/>
    <property type="match status" value="1"/>
</dbReference>
<accession>A0A8R1EQV1</accession>
<proteinExistence type="inferred from homology"/>
<dbReference type="EnsemblMetazoa" id="CJA40198.1">
    <property type="protein sequence ID" value="CJA40198.1"/>
    <property type="gene ID" value="WBGene00216046"/>
</dbReference>
<evidence type="ECO:0000313" key="2">
    <source>
        <dbReference type="EnsemblMetazoa" id="CJA40198.1"/>
    </source>
</evidence>
<dbReference type="GO" id="GO:0008017">
    <property type="term" value="F:microtubule binding"/>
    <property type="evidence" value="ECO:0007669"/>
    <property type="project" value="InterPro"/>
</dbReference>
<reference evidence="3" key="1">
    <citation type="submission" date="2010-08" db="EMBL/GenBank/DDBJ databases">
        <authorList>
            <consortium name="Caenorhabditis japonica Sequencing Consortium"/>
            <person name="Wilson R.K."/>
        </authorList>
    </citation>
    <scope>NUCLEOTIDE SEQUENCE [LARGE SCALE GENOMIC DNA]</scope>
    <source>
        <strain evidence="3">DF5081</strain>
    </source>
</reference>
<dbReference type="AlphaFoldDB" id="A0A8R1EQV1"/>
<dbReference type="GO" id="GO:0036126">
    <property type="term" value="C:sperm flagellum"/>
    <property type="evidence" value="ECO:0007669"/>
    <property type="project" value="TreeGrafter"/>
</dbReference>
<dbReference type="GO" id="GO:0005814">
    <property type="term" value="C:centriole"/>
    <property type="evidence" value="ECO:0007669"/>
    <property type="project" value="TreeGrafter"/>
</dbReference>